<organism evidence="1 2">
    <name type="scientific">Myroides odoratus</name>
    <name type="common">Flavobacterium odoratum</name>
    <dbReference type="NCBI Taxonomy" id="256"/>
    <lineage>
        <taxon>Bacteria</taxon>
        <taxon>Pseudomonadati</taxon>
        <taxon>Bacteroidota</taxon>
        <taxon>Flavobacteriia</taxon>
        <taxon>Flavobacteriales</taxon>
        <taxon>Flavobacteriaceae</taxon>
        <taxon>Myroides</taxon>
    </lineage>
</organism>
<gene>
    <name evidence="1" type="ORF">NCTC11179_02149</name>
</gene>
<protein>
    <submittedName>
        <fullName evidence="1">Uncharacterized protein</fullName>
    </submittedName>
</protein>
<sequence>MDLKWLKNMEGEWQIESVDSFYYRCNRFYSYMYKEVTYWFNPKTLERKETERSVCIEVGERHKLPTWSSRCVHRKGLDHN</sequence>
<keyword evidence="2" id="KW-1185">Reference proteome</keyword>
<evidence type="ECO:0000313" key="2">
    <source>
        <dbReference type="Proteomes" id="UP000255024"/>
    </source>
</evidence>
<evidence type="ECO:0000313" key="1">
    <source>
        <dbReference type="EMBL" id="STZ28598.1"/>
    </source>
</evidence>
<dbReference type="AlphaFoldDB" id="A0A378RPF6"/>
<dbReference type="Proteomes" id="UP000255024">
    <property type="component" value="Unassembled WGS sequence"/>
</dbReference>
<name>A0A378RPF6_MYROD</name>
<accession>A0A378RPF6</accession>
<proteinExistence type="predicted"/>
<dbReference type="EMBL" id="UGQL01000001">
    <property type="protein sequence ID" value="STZ28598.1"/>
    <property type="molecule type" value="Genomic_DNA"/>
</dbReference>
<reference evidence="1 2" key="1">
    <citation type="submission" date="2018-06" db="EMBL/GenBank/DDBJ databases">
        <authorList>
            <consortium name="Pathogen Informatics"/>
            <person name="Doyle S."/>
        </authorList>
    </citation>
    <scope>NUCLEOTIDE SEQUENCE [LARGE SCALE GENOMIC DNA]</scope>
    <source>
        <strain evidence="1 2">NCTC11179</strain>
    </source>
</reference>